<name>A0ABW2FZU4_9ACTN</name>
<dbReference type="Proteomes" id="UP001596435">
    <property type="component" value="Unassembled WGS sequence"/>
</dbReference>
<dbReference type="InterPro" id="IPR036610">
    <property type="entry name" value="PEBP-like_sf"/>
</dbReference>
<dbReference type="EMBL" id="JBHTAJ010000052">
    <property type="protein sequence ID" value="MFC7182750.1"/>
    <property type="molecule type" value="Genomic_DNA"/>
</dbReference>
<comment type="similarity">
    <text evidence="1">Belongs to the UPF0098 family.</text>
</comment>
<dbReference type="SUPFAM" id="SSF49777">
    <property type="entry name" value="PEBP-like"/>
    <property type="match status" value="1"/>
</dbReference>
<gene>
    <name evidence="2" type="ORF">ACFQMG_24675</name>
</gene>
<accession>A0ABW2FZU4</accession>
<dbReference type="InterPro" id="IPR008914">
    <property type="entry name" value="PEBP"/>
</dbReference>
<evidence type="ECO:0000256" key="1">
    <source>
        <dbReference type="ARBA" id="ARBA00007120"/>
    </source>
</evidence>
<dbReference type="Pfam" id="PF01161">
    <property type="entry name" value="PBP"/>
    <property type="match status" value="1"/>
</dbReference>
<proteinExistence type="inferred from homology"/>
<dbReference type="GO" id="GO:0004860">
    <property type="term" value="F:protein kinase inhibitor activity"/>
    <property type="evidence" value="ECO:0007669"/>
    <property type="project" value="UniProtKB-KW"/>
</dbReference>
<sequence>MTLLGTLLRNRRAGDARLAWNLPNLAGPEQLTVTGQDFTEGGPIPLPYASRRVGGRDVSPPLAWSPLPADTVELLLVVEDPDVPLARPVVHALALIDPARLDTADRLPADALSAARPAAGVRVLRSTVGRGYRGPAPIKGHGPHRYTFQLFALPAAVPGTAESLRRAAPRRLLAALPGPVLARGRITGSYER</sequence>
<keyword evidence="3" id="KW-1185">Reference proteome</keyword>
<organism evidence="2 3">
    <name type="scientific">Kitasatospora paranensis</name>
    <dbReference type="NCBI Taxonomy" id="258053"/>
    <lineage>
        <taxon>Bacteria</taxon>
        <taxon>Bacillati</taxon>
        <taxon>Actinomycetota</taxon>
        <taxon>Actinomycetes</taxon>
        <taxon>Kitasatosporales</taxon>
        <taxon>Streptomycetaceae</taxon>
        <taxon>Kitasatospora</taxon>
    </lineage>
</organism>
<keyword evidence="2" id="KW-0649">Protein kinase inhibitor</keyword>
<comment type="caution">
    <text evidence="2">The sequence shown here is derived from an EMBL/GenBank/DDBJ whole genome shotgun (WGS) entry which is preliminary data.</text>
</comment>
<dbReference type="InterPro" id="IPR005247">
    <property type="entry name" value="YbhB_YbcL/LppC-like"/>
</dbReference>
<dbReference type="Gene3D" id="3.90.280.10">
    <property type="entry name" value="PEBP-like"/>
    <property type="match status" value="1"/>
</dbReference>
<reference evidence="3" key="1">
    <citation type="journal article" date="2019" name="Int. J. Syst. Evol. Microbiol.">
        <title>The Global Catalogue of Microorganisms (GCM) 10K type strain sequencing project: providing services to taxonomists for standard genome sequencing and annotation.</title>
        <authorList>
            <consortium name="The Broad Institute Genomics Platform"/>
            <consortium name="The Broad Institute Genome Sequencing Center for Infectious Disease"/>
            <person name="Wu L."/>
            <person name="Ma J."/>
        </authorList>
    </citation>
    <scope>NUCLEOTIDE SEQUENCE [LARGE SCALE GENOMIC DNA]</scope>
    <source>
        <strain evidence="3">CGMCC 1.12859</strain>
    </source>
</reference>
<dbReference type="RefSeq" id="WP_345705811.1">
    <property type="nucleotide sequence ID" value="NZ_BAABKV010000001.1"/>
</dbReference>
<protein>
    <submittedName>
        <fullName evidence="2">YbhB/YbcL family Raf kinase inhibitor-like protein</fullName>
    </submittedName>
</protein>
<evidence type="ECO:0000313" key="3">
    <source>
        <dbReference type="Proteomes" id="UP001596435"/>
    </source>
</evidence>
<evidence type="ECO:0000313" key="2">
    <source>
        <dbReference type="EMBL" id="MFC7182750.1"/>
    </source>
</evidence>
<dbReference type="CDD" id="cd00865">
    <property type="entry name" value="PEBP_bact_arch"/>
    <property type="match status" value="1"/>
</dbReference>